<accession>A0A0E0GNA0</accession>
<proteinExistence type="predicted"/>
<evidence type="ECO:0000313" key="3">
    <source>
        <dbReference type="Proteomes" id="UP000006591"/>
    </source>
</evidence>
<evidence type="ECO:0000313" key="2">
    <source>
        <dbReference type="EnsemblPlants" id="ONIVA03G20860.1"/>
    </source>
</evidence>
<dbReference type="OMA" id="WIQAEET"/>
<dbReference type="AlphaFoldDB" id="A0A0E0GNA0"/>
<organism evidence="2">
    <name type="scientific">Oryza nivara</name>
    <name type="common">Indian wild rice</name>
    <name type="synonym">Oryza sativa f. spontanea</name>
    <dbReference type="NCBI Taxonomy" id="4536"/>
    <lineage>
        <taxon>Eukaryota</taxon>
        <taxon>Viridiplantae</taxon>
        <taxon>Streptophyta</taxon>
        <taxon>Embryophyta</taxon>
        <taxon>Tracheophyta</taxon>
        <taxon>Spermatophyta</taxon>
        <taxon>Magnoliopsida</taxon>
        <taxon>Liliopsida</taxon>
        <taxon>Poales</taxon>
        <taxon>Poaceae</taxon>
        <taxon>BOP clade</taxon>
        <taxon>Oryzoideae</taxon>
        <taxon>Oryzeae</taxon>
        <taxon>Oryzinae</taxon>
        <taxon>Oryza</taxon>
    </lineage>
</organism>
<sequence>MARGAAKTEGGLQVVVVVGQLRRRWGLIRPPLGQIWRPSRWIQAEETGSMRGGGRRCDGNADGATGRPAVPGEVVAGVMVGGMQGGGRPRPGRRSTMTGRPAARGEAVAGVVAATRRPRRRQLLPLLPSTSLKLGLLSQVRWPGRRRGAQREVRRWPMWVVGKEAGGEVGAASLGAMKLGNNNTLQFLRSVGVSCVQEVVLWRLGLMFKVDNRCLARFCDVFGNDDLIAVELELLCR</sequence>
<feature type="compositionally biased region" description="Low complexity" evidence="1">
    <location>
        <begin position="94"/>
        <end position="104"/>
    </location>
</feature>
<dbReference type="HOGENOM" id="CLU_104366_0_0_1"/>
<reference evidence="2" key="2">
    <citation type="submission" date="2018-04" db="EMBL/GenBank/DDBJ databases">
        <title>OnivRS2 (Oryza nivara Reference Sequence Version 2).</title>
        <authorList>
            <person name="Zhang J."/>
            <person name="Kudrna D."/>
            <person name="Lee S."/>
            <person name="Talag J."/>
            <person name="Rajasekar S."/>
            <person name="Welchert J."/>
            <person name="Hsing Y.-I."/>
            <person name="Wing R.A."/>
        </authorList>
    </citation>
    <scope>NUCLEOTIDE SEQUENCE [LARGE SCALE GENOMIC DNA]</scope>
    <source>
        <strain evidence="2">SL10</strain>
    </source>
</reference>
<dbReference type="EnsemblPlants" id="ONIVA03G20860.1">
    <property type="protein sequence ID" value="ONIVA03G20860.1"/>
    <property type="gene ID" value="ONIVA03G20860"/>
</dbReference>
<feature type="region of interest" description="Disordered" evidence="1">
    <location>
        <begin position="46"/>
        <end position="70"/>
    </location>
</feature>
<reference evidence="2" key="1">
    <citation type="submission" date="2015-04" db="UniProtKB">
        <authorList>
            <consortium name="EnsemblPlants"/>
        </authorList>
    </citation>
    <scope>IDENTIFICATION</scope>
    <source>
        <strain evidence="2">SL10</strain>
    </source>
</reference>
<evidence type="ECO:0000256" key="1">
    <source>
        <dbReference type="SAM" id="MobiDB-lite"/>
    </source>
</evidence>
<dbReference type="Proteomes" id="UP000006591">
    <property type="component" value="Chromosome 3"/>
</dbReference>
<feature type="region of interest" description="Disordered" evidence="1">
    <location>
        <begin position="82"/>
        <end position="104"/>
    </location>
</feature>
<protein>
    <submittedName>
        <fullName evidence="2">Uncharacterized protein</fullName>
    </submittedName>
</protein>
<name>A0A0E0GNA0_ORYNI</name>
<keyword evidence="3" id="KW-1185">Reference proteome</keyword>
<dbReference type="Gramene" id="ONIVA03G20860.1">
    <property type="protein sequence ID" value="ONIVA03G20860.1"/>
    <property type="gene ID" value="ONIVA03G20860"/>
</dbReference>